<dbReference type="RefSeq" id="WP_114605411.1">
    <property type="nucleotide sequence ID" value="NZ_CP031148.1"/>
</dbReference>
<evidence type="ECO:0000313" key="2">
    <source>
        <dbReference type="EMBL" id="AXG09491.1"/>
    </source>
</evidence>
<organism evidence="2 3">
    <name type="scientific">Haloplanus rubicundus</name>
    <dbReference type="NCBI Taxonomy" id="1547898"/>
    <lineage>
        <taxon>Archaea</taxon>
        <taxon>Methanobacteriati</taxon>
        <taxon>Methanobacteriota</taxon>
        <taxon>Stenosarchaea group</taxon>
        <taxon>Halobacteria</taxon>
        <taxon>Halobacteriales</taxon>
        <taxon>Haloferacaceae</taxon>
        <taxon>Haloplanus</taxon>
    </lineage>
</organism>
<protein>
    <submittedName>
        <fullName evidence="2">Uncharacterized protein</fullName>
    </submittedName>
</protein>
<dbReference type="AlphaFoldDB" id="A0A345EBB9"/>
<evidence type="ECO:0000313" key="3">
    <source>
        <dbReference type="Proteomes" id="UP000252985"/>
    </source>
</evidence>
<dbReference type="Proteomes" id="UP000252985">
    <property type="component" value="Chromosome"/>
</dbReference>
<sequence>MSADEPDAPGDAVDGDQEDSADVEDVEVTTVHRKDGVDQITERSVLLDTGDEEIVETFQVVDGEHEYLGDGNPDQRALDALEARF</sequence>
<dbReference type="GeneID" id="37286551"/>
<name>A0A345EBB9_9EURY</name>
<gene>
    <name evidence="2" type="ORF">DU484_06195</name>
</gene>
<feature type="region of interest" description="Disordered" evidence="1">
    <location>
        <begin position="1"/>
        <end position="25"/>
    </location>
</feature>
<accession>A0A345EBB9</accession>
<dbReference type="KEGG" id="haq:DU484_06195"/>
<dbReference type="EMBL" id="CP031148">
    <property type="protein sequence ID" value="AXG09491.1"/>
    <property type="molecule type" value="Genomic_DNA"/>
</dbReference>
<proteinExistence type="predicted"/>
<evidence type="ECO:0000256" key="1">
    <source>
        <dbReference type="SAM" id="MobiDB-lite"/>
    </source>
</evidence>
<reference evidence="2 3" key="1">
    <citation type="submission" date="2018-07" db="EMBL/GenBank/DDBJ databases">
        <title>Genome sequences of Haloplanus sp. CBA1112.</title>
        <authorList>
            <person name="Kim Y.B."/>
            <person name="Roh S.W."/>
        </authorList>
    </citation>
    <scope>NUCLEOTIDE SEQUENCE [LARGE SCALE GENOMIC DNA]</scope>
    <source>
        <strain evidence="2 3">CBA1112</strain>
    </source>
</reference>